<dbReference type="RefSeq" id="WP_120148023.1">
    <property type="nucleotide sequence ID" value="NZ_QZVT01000002.1"/>
</dbReference>
<sequence length="89" mass="9052">MNTDSTIKRSLDLKRTALAVFRASCADDDAGAAALLAGIAPADEPAVGHAINEVAAGALSLPAGITLDAFLDAYGLAIDRTERKLTGRG</sequence>
<comment type="caution">
    <text evidence="1">The sequence shown here is derived from an EMBL/GenBank/DDBJ whole genome shotgun (WGS) entry which is preliminary data.</text>
</comment>
<dbReference type="AlphaFoldDB" id="A0A3A5MH06"/>
<reference evidence="1 2" key="1">
    <citation type="submission" date="2018-09" db="EMBL/GenBank/DDBJ databases">
        <title>Novel species of Arthrobacter.</title>
        <authorList>
            <person name="Liu Q."/>
            <person name="Xin Y.-H."/>
        </authorList>
    </citation>
    <scope>NUCLEOTIDE SEQUENCE [LARGE SCALE GENOMIC DNA]</scope>
    <source>
        <strain evidence="1 2">Hz2</strain>
    </source>
</reference>
<gene>
    <name evidence="1" type="ORF">D6T63_05665</name>
</gene>
<organism evidence="1 2">
    <name type="scientific">Arthrobacter cheniae</name>
    <dbReference type="NCBI Taxonomy" id="1258888"/>
    <lineage>
        <taxon>Bacteria</taxon>
        <taxon>Bacillati</taxon>
        <taxon>Actinomycetota</taxon>
        <taxon>Actinomycetes</taxon>
        <taxon>Micrococcales</taxon>
        <taxon>Micrococcaceae</taxon>
        <taxon>Arthrobacter</taxon>
    </lineage>
</organism>
<name>A0A3A5MH06_9MICC</name>
<evidence type="ECO:0000313" key="2">
    <source>
        <dbReference type="Proteomes" id="UP000272560"/>
    </source>
</evidence>
<accession>A0A3A5MH06</accession>
<evidence type="ECO:0000313" key="1">
    <source>
        <dbReference type="EMBL" id="RJT82208.1"/>
    </source>
</evidence>
<keyword evidence="2" id="KW-1185">Reference proteome</keyword>
<protein>
    <submittedName>
        <fullName evidence="1">Uncharacterized protein</fullName>
    </submittedName>
</protein>
<proteinExistence type="predicted"/>
<dbReference type="EMBL" id="QZVT01000002">
    <property type="protein sequence ID" value="RJT82208.1"/>
    <property type="molecule type" value="Genomic_DNA"/>
</dbReference>
<dbReference type="Proteomes" id="UP000272560">
    <property type="component" value="Unassembled WGS sequence"/>
</dbReference>